<protein>
    <submittedName>
        <fullName evidence="1">Uncharacterized protein</fullName>
    </submittedName>
</protein>
<name>A0A5M8PUK2_9LECA</name>
<sequence length="328" mass="36987">MAPVKGQVCIMVQEVVPASSIPISHQYLLNQPVGQRSVYPERNELFIIEDRMTFLCESDIALPTDNIYKDWIFDGSNPDSHLLGMFDKDFFIRRIINFSAESIRPLSLSAPLHAELEIEAYGRDYLAVAFSHSKVISLPFTMFIDGFGLHRTSYRSILGVYIVPAGMTSREQTRRPNVFVLTLGPHGAKPSDVFAVVTSPLSTLDRGTKLTVNGEEIFVCAYTLAFTGDMPQQLANKGLMSQKANYGCGFCLIHSKERQNLNFDIQKYGRYHHRTLAVRRRGDRLNKTACTALFKEIGMKDEQTPLILFAPCLDLIRSRPPDMAHSEF</sequence>
<organism evidence="1 2">
    <name type="scientific">Lasallia pustulata</name>
    <dbReference type="NCBI Taxonomy" id="136370"/>
    <lineage>
        <taxon>Eukaryota</taxon>
        <taxon>Fungi</taxon>
        <taxon>Dikarya</taxon>
        <taxon>Ascomycota</taxon>
        <taxon>Pezizomycotina</taxon>
        <taxon>Lecanoromycetes</taxon>
        <taxon>OSLEUM clade</taxon>
        <taxon>Umbilicariomycetidae</taxon>
        <taxon>Umbilicariales</taxon>
        <taxon>Umbilicariaceae</taxon>
        <taxon>Lasallia</taxon>
    </lineage>
</organism>
<evidence type="ECO:0000313" key="1">
    <source>
        <dbReference type="EMBL" id="KAA6412665.1"/>
    </source>
</evidence>
<reference evidence="1 2" key="1">
    <citation type="submission" date="2019-09" db="EMBL/GenBank/DDBJ databases">
        <title>The hologenome of the rock-dwelling lichen Lasallia pustulata.</title>
        <authorList>
            <person name="Greshake Tzovaras B."/>
            <person name="Segers F."/>
            <person name="Bicker A."/>
            <person name="Dal Grande F."/>
            <person name="Otte J."/>
            <person name="Hankeln T."/>
            <person name="Schmitt I."/>
            <person name="Ebersberger I."/>
        </authorList>
    </citation>
    <scope>NUCLEOTIDE SEQUENCE [LARGE SCALE GENOMIC DNA]</scope>
    <source>
        <strain evidence="1">A1-1</strain>
    </source>
</reference>
<gene>
    <name evidence="1" type="ORF">FRX48_03657</name>
</gene>
<accession>A0A5M8PUK2</accession>
<dbReference type="EMBL" id="VXIT01000005">
    <property type="protein sequence ID" value="KAA6412665.1"/>
    <property type="molecule type" value="Genomic_DNA"/>
</dbReference>
<dbReference type="AlphaFoldDB" id="A0A5M8PUK2"/>
<comment type="caution">
    <text evidence="1">The sequence shown here is derived from an EMBL/GenBank/DDBJ whole genome shotgun (WGS) entry which is preliminary data.</text>
</comment>
<evidence type="ECO:0000313" key="2">
    <source>
        <dbReference type="Proteomes" id="UP000324767"/>
    </source>
</evidence>
<dbReference type="Proteomes" id="UP000324767">
    <property type="component" value="Unassembled WGS sequence"/>
</dbReference>
<proteinExistence type="predicted"/>
<dbReference type="OrthoDB" id="5372708at2759"/>